<dbReference type="RefSeq" id="WP_210656428.1">
    <property type="nucleotide sequence ID" value="NZ_JAGKQQ010000001.1"/>
</dbReference>
<sequence>MTNPIDPAVLSRIDRLELEARFAVEGYLAGKHRSPRQGLAVEFAQHREYAPGDDVKHIDWAVYARTKRYFLKQYEQETNLVAWLVVDASESMGYGSGARTKYDLACTAAAAMAYLVLQQADTVGLSLVANDVRAFLRPSGQMNQLREACRVMANGPFPGGGGIARGVDELAGRTGRRGVVFLFSDLLDDVPDILAALQHLRYQKHEVILFHTLDAAELDFPFRQTTLFRGLEGLPEILTDPSGIRDSYLKALHDHIESIEAGCRRLEVDYVRLRTDADLGHDLAAYLQKRHGR</sequence>
<name>A0ABS5BUL0_9BACT</name>
<evidence type="ECO:0000313" key="3">
    <source>
        <dbReference type="Proteomes" id="UP000676565"/>
    </source>
</evidence>
<dbReference type="PANTHER" id="PTHR33608">
    <property type="entry name" value="BLL2464 PROTEIN"/>
    <property type="match status" value="1"/>
</dbReference>
<reference evidence="2 3" key="1">
    <citation type="submission" date="2021-04" db="EMBL/GenBank/DDBJ databases">
        <authorList>
            <person name="Ivanova A."/>
        </authorList>
    </citation>
    <scope>NUCLEOTIDE SEQUENCE [LARGE SCALE GENOMIC DNA]</scope>
    <source>
        <strain evidence="2 3">G18</strain>
    </source>
</reference>
<organism evidence="2 3">
    <name type="scientific">Gemmata palustris</name>
    <dbReference type="NCBI Taxonomy" id="2822762"/>
    <lineage>
        <taxon>Bacteria</taxon>
        <taxon>Pseudomonadati</taxon>
        <taxon>Planctomycetota</taxon>
        <taxon>Planctomycetia</taxon>
        <taxon>Gemmatales</taxon>
        <taxon>Gemmataceae</taxon>
        <taxon>Gemmata</taxon>
    </lineage>
</organism>
<gene>
    <name evidence="2" type="ORF">J8F10_19350</name>
</gene>
<dbReference type="Proteomes" id="UP000676565">
    <property type="component" value="Unassembled WGS sequence"/>
</dbReference>
<evidence type="ECO:0000313" key="2">
    <source>
        <dbReference type="EMBL" id="MBP3957408.1"/>
    </source>
</evidence>
<evidence type="ECO:0000259" key="1">
    <source>
        <dbReference type="Pfam" id="PF01882"/>
    </source>
</evidence>
<dbReference type="InterPro" id="IPR002881">
    <property type="entry name" value="DUF58"/>
</dbReference>
<dbReference type="EMBL" id="JAGKQQ010000001">
    <property type="protein sequence ID" value="MBP3957408.1"/>
    <property type="molecule type" value="Genomic_DNA"/>
</dbReference>
<dbReference type="Pfam" id="PF01882">
    <property type="entry name" value="DUF58"/>
    <property type="match status" value="1"/>
</dbReference>
<dbReference type="Gene3D" id="3.40.50.410">
    <property type="entry name" value="von Willebrand factor, type A domain"/>
    <property type="match status" value="1"/>
</dbReference>
<protein>
    <submittedName>
        <fullName evidence="2">DUF58 domain-containing protein</fullName>
    </submittedName>
</protein>
<comment type="caution">
    <text evidence="2">The sequence shown here is derived from an EMBL/GenBank/DDBJ whole genome shotgun (WGS) entry which is preliminary data.</text>
</comment>
<feature type="domain" description="DUF58" evidence="1">
    <location>
        <begin position="46"/>
        <end position="251"/>
    </location>
</feature>
<proteinExistence type="predicted"/>
<dbReference type="SUPFAM" id="SSF53300">
    <property type="entry name" value="vWA-like"/>
    <property type="match status" value="1"/>
</dbReference>
<dbReference type="InterPro" id="IPR036465">
    <property type="entry name" value="vWFA_dom_sf"/>
</dbReference>
<dbReference type="PANTHER" id="PTHR33608:SF7">
    <property type="entry name" value="DUF58 DOMAIN-CONTAINING PROTEIN"/>
    <property type="match status" value="1"/>
</dbReference>
<keyword evidence="3" id="KW-1185">Reference proteome</keyword>
<accession>A0ABS5BUL0</accession>